<evidence type="ECO:0000313" key="2">
    <source>
        <dbReference type="Proteomes" id="UP000260823"/>
    </source>
</evidence>
<name>A0A3E2NYA1_9SPHI</name>
<sequence length="320" mass="36968">MDESRVNILNESTRVISKLQLLTVFFNNDIIYKIYLRTQVIHQLFATNPELDINKLELFHVQFTASLIELLKRVKKHNEVNADLLMDEVQLNNELINQMGDTAFTESSFKNDKQRQALKISQSLRSLYEALSNNLDNYPFAKNINLFSSRYAADYFAEIPPGILAELLQYNPAELYANKYATIQRKLMGRLCKYDFKIEFFAGLRTADITLEVYKFAAIDQHFLYSPANNIFLFCDLGKIGNIAVESTLSKKERIMQELLDKNVRLQSSAGVIKSHLPTEILQLLEEDYKKISDVDFLQHMNNFDVQANILKAMLNTDII</sequence>
<keyword evidence="2" id="KW-1185">Reference proteome</keyword>
<proteinExistence type="predicted"/>
<protein>
    <submittedName>
        <fullName evidence="1">Uncharacterized protein</fullName>
    </submittedName>
</protein>
<dbReference type="AlphaFoldDB" id="A0A3E2NYA1"/>
<comment type="caution">
    <text evidence="1">The sequence shown here is derived from an EMBL/GenBank/DDBJ whole genome shotgun (WGS) entry which is preliminary data.</text>
</comment>
<gene>
    <name evidence="1" type="ORF">DYU05_00105</name>
</gene>
<dbReference type="EMBL" id="QWDE01000001">
    <property type="protein sequence ID" value="RFZ85996.1"/>
    <property type="molecule type" value="Genomic_DNA"/>
</dbReference>
<dbReference type="OrthoDB" id="995060at2"/>
<accession>A0A3E2NYA1</accession>
<organism evidence="1 2">
    <name type="scientific">Mucilaginibacter terrenus</name>
    <dbReference type="NCBI Taxonomy" id="2482727"/>
    <lineage>
        <taxon>Bacteria</taxon>
        <taxon>Pseudomonadati</taxon>
        <taxon>Bacteroidota</taxon>
        <taxon>Sphingobacteriia</taxon>
        <taxon>Sphingobacteriales</taxon>
        <taxon>Sphingobacteriaceae</taxon>
        <taxon>Mucilaginibacter</taxon>
    </lineage>
</organism>
<evidence type="ECO:0000313" key="1">
    <source>
        <dbReference type="EMBL" id="RFZ85996.1"/>
    </source>
</evidence>
<reference evidence="1 2" key="1">
    <citation type="submission" date="2018-08" db="EMBL/GenBank/DDBJ databases">
        <title>Mucilaginibacter terrae sp. nov., isolated from manganese diggings.</title>
        <authorList>
            <person name="Huang Y."/>
            <person name="Zhou Z."/>
        </authorList>
    </citation>
    <scope>NUCLEOTIDE SEQUENCE [LARGE SCALE GENOMIC DNA]</scope>
    <source>
        <strain evidence="1 2">ZH6</strain>
    </source>
</reference>
<dbReference type="Proteomes" id="UP000260823">
    <property type="component" value="Unassembled WGS sequence"/>
</dbReference>